<protein>
    <submittedName>
        <fullName evidence="2">Uncharacterized protein</fullName>
    </submittedName>
</protein>
<feature type="transmembrane region" description="Helical" evidence="1">
    <location>
        <begin position="121"/>
        <end position="151"/>
    </location>
</feature>
<feature type="transmembrane region" description="Helical" evidence="1">
    <location>
        <begin position="43"/>
        <end position="68"/>
    </location>
</feature>
<dbReference type="EMBL" id="VXKE01000014">
    <property type="protein sequence ID" value="KAA8709668.1"/>
    <property type="molecule type" value="Genomic_DNA"/>
</dbReference>
<evidence type="ECO:0000313" key="2">
    <source>
        <dbReference type="EMBL" id="KAA8709668.1"/>
    </source>
</evidence>
<keyword evidence="1" id="KW-0472">Membrane</keyword>
<reference evidence="2 3" key="1">
    <citation type="submission" date="2019-09" db="EMBL/GenBank/DDBJ databases">
        <title>Draft genome sequence of various Type strains from the CCUG.</title>
        <authorList>
            <person name="Pineiro-Iglesias B."/>
            <person name="Tunovic T."/>
            <person name="Unosson C."/>
            <person name="Inganas E."/>
            <person name="Ohlen M."/>
            <person name="Cardew S."/>
            <person name="Jensie-Markopoulos S."/>
            <person name="Salva-Serra F."/>
            <person name="Jaen-Luchoro D."/>
            <person name="Karlsson R."/>
            <person name="Svensson-Stadler L."/>
            <person name="Chun J."/>
            <person name="Moore E."/>
        </authorList>
    </citation>
    <scope>NUCLEOTIDE SEQUENCE [LARGE SCALE GENOMIC DNA]</scope>
    <source>
        <strain evidence="2 3">CCUG 32756T</strain>
    </source>
</reference>
<sequence>MISLCLLALLLALFQKLRYGAVLSVMIVAVCNVKILGYSACEYYVACFDTPSVLSLALGLCYLAQILLKHYAKNHYKALLEARIMPLPALVLWSGFGLWLYLGTLGIGLVDIYYIDSRVQIAIIAGLIVACGLCSRLFALLACVSLAVGYLAGFGLYESVIDVGLWLVCVILGLWCVCQKWASKRGSKVVRPNLKGI</sequence>
<dbReference type="Proteomes" id="UP000323707">
    <property type="component" value="Unassembled WGS sequence"/>
</dbReference>
<keyword evidence="1" id="KW-1133">Transmembrane helix</keyword>
<evidence type="ECO:0000313" key="3">
    <source>
        <dbReference type="Proteomes" id="UP000323707"/>
    </source>
</evidence>
<keyword evidence="1" id="KW-0812">Transmembrane</keyword>
<comment type="caution">
    <text evidence="2">The sequence shown here is derived from an EMBL/GenBank/DDBJ whole genome shotgun (WGS) entry which is preliminary data.</text>
</comment>
<organism evidence="2 3">
    <name type="scientific">Helicobacter canis</name>
    <dbReference type="NCBI Taxonomy" id="29419"/>
    <lineage>
        <taxon>Bacteria</taxon>
        <taxon>Pseudomonadati</taxon>
        <taxon>Campylobacterota</taxon>
        <taxon>Epsilonproteobacteria</taxon>
        <taxon>Campylobacterales</taxon>
        <taxon>Helicobacteraceae</taxon>
        <taxon>Helicobacter</taxon>
    </lineage>
</organism>
<gene>
    <name evidence="2" type="ORF">F4V45_05225</name>
</gene>
<dbReference type="RefSeq" id="WP_150337361.1">
    <property type="nucleotide sequence ID" value="NZ_JAERIX010000046.1"/>
</dbReference>
<feature type="transmembrane region" description="Helical" evidence="1">
    <location>
        <begin position="89"/>
        <end position="115"/>
    </location>
</feature>
<evidence type="ECO:0000256" key="1">
    <source>
        <dbReference type="SAM" id="Phobius"/>
    </source>
</evidence>
<accession>A0A5M9QMR2</accession>
<dbReference type="AlphaFoldDB" id="A0A5M9QMR2"/>
<proteinExistence type="predicted"/>
<name>A0A5M9QMR2_9HELI</name>
<feature type="transmembrane region" description="Helical" evidence="1">
    <location>
        <begin position="163"/>
        <end position="182"/>
    </location>
</feature>